<protein>
    <submittedName>
        <fullName evidence="2">Transposon TX1 uncharacterized 149 kDa protein ORF 2</fullName>
    </submittedName>
</protein>
<dbReference type="CDD" id="cd01650">
    <property type="entry name" value="RT_nLTR_like"/>
    <property type="match status" value="1"/>
</dbReference>
<dbReference type="EMBL" id="RHFK02000022">
    <property type="protein sequence ID" value="TWW55986.1"/>
    <property type="molecule type" value="Genomic_DNA"/>
</dbReference>
<dbReference type="Pfam" id="PF00078">
    <property type="entry name" value="RVT_1"/>
    <property type="match status" value="1"/>
</dbReference>
<evidence type="ECO:0000313" key="2">
    <source>
        <dbReference type="EMBL" id="TWW55986.1"/>
    </source>
</evidence>
<evidence type="ECO:0000259" key="1">
    <source>
        <dbReference type="Pfam" id="PF00078"/>
    </source>
</evidence>
<organism evidence="2 3">
    <name type="scientific">Takifugu flavidus</name>
    <name type="common">sansaifugu</name>
    <dbReference type="NCBI Taxonomy" id="433684"/>
    <lineage>
        <taxon>Eukaryota</taxon>
        <taxon>Metazoa</taxon>
        <taxon>Chordata</taxon>
        <taxon>Craniata</taxon>
        <taxon>Vertebrata</taxon>
        <taxon>Euteleostomi</taxon>
        <taxon>Actinopterygii</taxon>
        <taxon>Neopterygii</taxon>
        <taxon>Teleostei</taxon>
        <taxon>Neoteleostei</taxon>
        <taxon>Acanthomorphata</taxon>
        <taxon>Eupercaria</taxon>
        <taxon>Tetraodontiformes</taxon>
        <taxon>Tetradontoidea</taxon>
        <taxon>Tetraodontidae</taxon>
        <taxon>Takifugu</taxon>
    </lineage>
</organism>
<dbReference type="SUPFAM" id="SSF56672">
    <property type="entry name" value="DNA/RNA polymerases"/>
    <property type="match status" value="1"/>
</dbReference>
<feature type="domain" description="Reverse transcriptase" evidence="1">
    <location>
        <begin position="90"/>
        <end position="212"/>
    </location>
</feature>
<keyword evidence="3" id="KW-1185">Reference proteome</keyword>
<gene>
    <name evidence="2" type="ORF">D4764_09G0010360</name>
</gene>
<name>A0A5C6MLE4_9TELE</name>
<dbReference type="InterPro" id="IPR000477">
    <property type="entry name" value="RT_dom"/>
</dbReference>
<dbReference type="Proteomes" id="UP000324091">
    <property type="component" value="Chromosome 9"/>
</dbReference>
<accession>A0A5C6MLE4</accession>
<dbReference type="PANTHER" id="PTHR19446">
    <property type="entry name" value="REVERSE TRANSCRIPTASES"/>
    <property type="match status" value="1"/>
</dbReference>
<dbReference type="AlphaFoldDB" id="A0A5C6MLE4"/>
<proteinExistence type="predicted"/>
<comment type="caution">
    <text evidence="2">The sequence shown here is derived from an EMBL/GenBank/DDBJ whole genome shotgun (WGS) entry which is preliminary data.</text>
</comment>
<reference evidence="2 3" key="1">
    <citation type="submission" date="2019-04" db="EMBL/GenBank/DDBJ databases">
        <title>Chromosome genome assembly for Takifugu flavidus.</title>
        <authorList>
            <person name="Xiao S."/>
        </authorList>
    </citation>
    <scope>NUCLEOTIDE SEQUENCE [LARGE SCALE GENOMIC DNA]</scope>
    <source>
        <strain evidence="2">HTHZ2018</strain>
        <tissue evidence="2">Muscle</tissue>
    </source>
</reference>
<evidence type="ECO:0000313" key="3">
    <source>
        <dbReference type="Proteomes" id="UP000324091"/>
    </source>
</evidence>
<dbReference type="InterPro" id="IPR043502">
    <property type="entry name" value="DNA/RNA_pol_sf"/>
</dbReference>
<sequence length="264" mass="30126">MALASLLDNQDTEYCRDEGLFNEFCGDLPRVSEETNLRLDRPLQLDELHAALLGMKGKKAPGVDGLTVEFFRAFWDIVAHDMRAVVTLLPKKGNLQEIKNWRPVSLLCLDYRILSKTLASRLREAMEQVIHRDQTYCVPGRFIVDNVHLIRDVLEVSRSLDVDTGLISLDQEKAFDRVEHAFLWKVMERFGFSPGFIAMIRVLYCDIESMLKFNGSLCAPFRVRRASGRAAPSPECCTLSPSNPFSRGSVQAWMACFYRPFIEK</sequence>